<evidence type="ECO:0000313" key="5">
    <source>
        <dbReference type="Proteomes" id="UP001595912"/>
    </source>
</evidence>
<feature type="region of interest" description="Disordered" evidence="2">
    <location>
        <begin position="1"/>
        <end position="20"/>
    </location>
</feature>
<dbReference type="InterPro" id="IPR051267">
    <property type="entry name" value="STEAP_metalloreductase"/>
</dbReference>
<sequence>MPDFRCGARHDVPPAGNRSRITGVRADMTTIGLIGSGNIGSTVARLAVAAGHDVVLSNSRGPQTLQDLVSELGPKARAATPAEAAAAGDIVVVTVPLRAYQDVPVQPLAGKVVIDTNNYYPDRDGVIDALEDGSTTTGELLQQHLPQAHVVKGFNNIWFEHLRSLARPAGSADRSALPIAGDDAAAKQAVTELLDSLGFDAVDAGPLAENRRTQRDTPVYVRPYGTHGVVAGTPAGAQVIRELLAAADATAA</sequence>
<accession>A0ABV9WEC1</accession>
<organism evidence="4 5">
    <name type="scientific">Dactylosporangium cerinum</name>
    <dbReference type="NCBI Taxonomy" id="1434730"/>
    <lineage>
        <taxon>Bacteria</taxon>
        <taxon>Bacillati</taxon>
        <taxon>Actinomycetota</taxon>
        <taxon>Actinomycetes</taxon>
        <taxon>Micromonosporales</taxon>
        <taxon>Micromonosporaceae</taxon>
        <taxon>Dactylosporangium</taxon>
    </lineage>
</organism>
<dbReference type="EMBL" id="JBHSIU010000091">
    <property type="protein sequence ID" value="MFC5006111.1"/>
    <property type="molecule type" value="Genomic_DNA"/>
</dbReference>
<gene>
    <name evidence="4" type="ORF">ACFPIJ_50880</name>
</gene>
<protein>
    <submittedName>
        <fullName evidence="4">NADPH-dependent F420 reductase</fullName>
    </submittedName>
</protein>
<dbReference type="Proteomes" id="UP001595912">
    <property type="component" value="Unassembled WGS sequence"/>
</dbReference>
<dbReference type="InterPro" id="IPR036291">
    <property type="entry name" value="NAD(P)-bd_dom_sf"/>
</dbReference>
<dbReference type="PANTHER" id="PTHR14239:SF10">
    <property type="entry name" value="REDUCTASE"/>
    <property type="match status" value="1"/>
</dbReference>
<evidence type="ECO:0000259" key="3">
    <source>
        <dbReference type="Pfam" id="PF03807"/>
    </source>
</evidence>
<comment type="caution">
    <text evidence="4">The sequence shown here is derived from an EMBL/GenBank/DDBJ whole genome shotgun (WGS) entry which is preliminary data.</text>
</comment>
<evidence type="ECO:0000313" key="4">
    <source>
        <dbReference type="EMBL" id="MFC5006111.1"/>
    </source>
</evidence>
<dbReference type="InterPro" id="IPR028939">
    <property type="entry name" value="P5C_Rdtase_cat_N"/>
</dbReference>
<proteinExistence type="predicted"/>
<feature type="compositionally biased region" description="Basic and acidic residues" evidence="2">
    <location>
        <begin position="1"/>
        <end position="12"/>
    </location>
</feature>
<evidence type="ECO:0000256" key="1">
    <source>
        <dbReference type="ARBA" id="ARBA00023002"/>
    </source>
</evidence>
<dbReference type="Pfam" id="PF03807">
    <property type="entry name" value="F420_oxidored"/>
    <property type="match status" value="1"/>
</dbReference>
<dbReference type="Gene3D" id="3.40.50.720">
    <property type="entry name" value="NAD(P)-binding Rossmann-like Domain"/>
    <property type="match status" value="1"/>
</dbReference>
<dbReference type="SUPFAM" id="SSF51735">
    <property type="entry name" value="NAD(P)-binding Rossmann-fold domains"/>
    <property type="match status" value="1"/>
</dbReference>
<keyword evidence="5" id="KW-1185">Reference proteome</keyword>
<feature type="domain" description="Pyrroline-5-carboxylate reductase catalytic N-terminal" evidence="3">
    <location>
        <begin position="30"/>
        <end position="119"/>
    </location>
</feature>
<dbReference type="PANTHER" id="PTHR14239">
    <property type="entry name" value="DUDULIN-RELATED"/>
    <property type="match status" value="1"/>
</dbReference>
<name>A0ABV9WEC1_9ACTN</name>
<keyword evidence="1" id="KW-0560">Oxidoreductase</keyword>
<evidence type="ECO:0000256" key="2">
    <source>
        <dbReference type="SAM" id="MobiDB-lite"/>
    </source>
</evidence>
<dbReference type="RefSeq" id="WP_380126711.1">
    <property type="nucleotide sequence ID" value="NZ_JBHSIU010000091.1"/>
</dbReference>
<reference evidence="5" key="1">
    <citation type="journal article" date="2019" name="Int. J. Syst. Evol. Microbiol.">
        <title>The Global Catalogue of Microorganisms (GCM) 10K type strain sequencing project: providing services to taxonomists for standard genome sequencing and annotation.</title>
        <authorList>
            <consortium name="The Broad Institute Genomics Platform"/>
            <consortium name="The Broad Institute Genome Sequencing Center for Infectious Disease"/>
            <person name="Wu L."/>
            <person name="Ma J."/>
        </authorList>
    </citation>
    <scope>NUCLEOTIDE SEQUENCE [LARGE SCALE GENOMIC DNA]</scope>
    <source>
        <strain evidence="5">CGMCC 4.7152</strain>
    </source>
</reference>